<keyword evidence="4" id="KW-0378">Hydrolase</keyword>
<dbReference type="CDD" id="cd15457">
    <property type="entry name" value="NADAR"/>
    <property type="match status" value="1"/>
</dbReference>
<protein>
    <submittedName>
        <fullName evidence="4">N-glycosidase</fullName>
    </submittedName>
</protein>
<dbReference type="Pfam" id="PF08719">
    <property type="entry name" value="NADAR"/>
    <property type="match status" value="1"/>
</dbReference>
<dbReference type="GO" id="GO:0016798">
    <property type="term" value="F:hydrolase activity, acting on glycosyl bonds"/>
    <property type="evidence" value="ECO:0007669"/>
    <property type="project" value="UniProtKB-KW"/>
</dbReference>
<dbReference type="Gene3D" id="1.10.357.40">
    <property type="entry name" value="YbiA-like"/>
    <property type="match status" value="1"/>
</dbReference>
<dbReference type="AlphaFoldDB" id="A0A1E3L0M4"/>
<sequence>MSRSSSQSERFLFFYRDASPFSQWYPASFELEGQQFTSAEQYMMYGKAQLFGDRDIAARILQADHPRQQKALGRQIQRFDDELWNREAKNIVYRGNHAKFTQNPELLLVLLATAGQTLVEASPTDRIWGIGLSEDDPRIHQRATWRGTNWLGEVLTQLREDLLSQV</sequence>
<comment type="catalytic activity">
    <reaction evidence="2">
        <text>2,5-diamino-6-hydroxy-4-(5-phosphoribosylamino)-pyrimidine + H2O = 2,5,6-triamino-4-hydroxypyrimidine + D-ribose 5-phosphate</text>
        <dbReference type="Rhea" id="RHEA:23436"/>
        <dbReference type="ChEBI" id="CHEBI:15377"/>
        <dbReference type="ChEBI" id="CHEBI:58614"/>
        <dbReference type="ChEBI" id="CHEBI:78346"/>
        <dbReference type="ChEBI" id="CHEBI:137796"/>
    </reaction>
</comment>
<organism evidence="4 5">
    <name type="scientific">Paenibacillus nuruki</name>
    <dbReference type="NCBI Taxonomy" id="1886670"/>
    <lineage>
        <taxon>Bacteria</taxon>
        <taxon>Bacillati</taxon>
        <taxon>Bacillota</taxon>
        <taxon>Bacilli</taxon>
        <taxon>Bacillales</taxon>
        <taxon>Paenibacillaceae</taxon>
        <taxon>Paenibacillus</taxon>
    </lineage>
</organism>
<feature type="domain" description="NADAR" evidence="3">
    <location>
        <begin position="13"/>
        <end position="162"/>
    </location>
</feature>
<dbReference type="Proteomes" id="UP000094578">
    <property type="component" value="Unassembled WGS sequence"/>
</dbReference>
<keyword evidence="5" id="KW-1185">Reference proteome</keyword>
<keyword evidence="4" id="KW-0326">Glycosidase</keyword>
<reference evidence="4 5" key="1">
    <citation type="submission" date="2016-08" db="EMBL/GenBank/DDBJ databases">
        <title>Genome sequencing of Paenibacillus sp. TI45-13ar, isolated from Korean traditional nuruk.</title>
        <authorList>
            <person name="Kim S.-J."/>
        </authorList>
    </citation>
    <scope>NUCLEOTIDE SEQUENCE [LARGE SCALE GENOMIC DNA]</scope>
    <source>
        <strain evidence="4 5">TI45-13ar</strain>
    </source>
</reference>
<comment type="catalytic activity">
    <reaction evidence="1">
        <text>5-amino-6-(5-phospho-D-ribosylamino)uracil + H2O = 5,6-diaminouracil + D-ribose 5-phosphate</text>
        <dbReference type="Rhea" id="RHEA:55020"/>
        <dbReference type="ChEBI" id="CHEBI:15377"/>
        <dbReference type="ChEBI" id="CHEBI:46252"/>
        <dbReference type="ChEBI" id="CHEBI:58453"/>
        <dbReference type="ChEBI" id="CHEBI:78346"/>
    </reaction>
</comment>
<gene>
    <name evidence="4" type="ORF">PTI45_03369</name>
</gene>
<dbReference type="InterPro" id="IPR012816">
    <property type="entry name" value="NADAR"/>
</dbReference>
<dbReference type="STRING" id="1886670.PTI45_03369"/>
<dbReference type="InterPro" id="IPR037238">
    <property type="entry name" value="YbiA-like_sf"/>
</dbReference>
<evidence type="ECO:0000256" key="2">
    <source>
        <dbReference type="ARBA" id="ARBA00000751"/>
    </source>
</evidence>
<evidence type="ECO:0000313" key="5">
    <source>
        <dbReference type="Proteomes" id="UP000094578"/>
    </source>
</evidence>
<dbReference type="PATRIC" id="fig|1886670.3.peg.3426"/>
<dbReference type="RefSeq" id="WP_069328757.1">
    <property type="nucleotide sequence ID" value="NZ_MDER01000064.1"/>
</dbReference>
<evidence type="ECO:0000256" key="1">
    <source>
        <dbReference type="ARBA" id="ARBA00000022"/>
    </source>
</evidence>
<evidence type="ECO:0000259" key="3">
    <source>
        <dbReference type="Pfam" id="PF08719"/>
    </source>
</evidence>
<proteinExistence type="predicted"/>
<dbReference type="NCBIfam" id="TIGR02464">
    <property type="entry name" value="ribofla_fusion"/>
    <property type="match status" value="1"/>
</dbReference>
<comment type="caution">
    <text evidence="4">The sequence shown here is derived from an EMBL/GenBank/DDBJ whole genome shotgun (WGS) entry which is preliminary data.</text>
</comment>
<dbReference type="SUPFAM" id="SSF143990">
    <property type="entry name" value="YbiA-like"/>
    <property type="match status" value="1"/>
</dbReference>
<accession>A0A1E3L0M4</accession>
<evidence type="ECO:0000313" key="4">
    <source>
        <dbReference type="EMBL" id="ODP27244.1"/>
    </source>
</evidence>
<dbReference type="EMBL" id="MDER01000064">
    <property type="protein sequence ID" value="ODP27244.1"/>
    <property type="molecule type" value="Genomic_DNA"/>
</dbReference>
<name>A0A1E3L0M4_9BACL</name>